<evidence type="ECO:0000313" key="2">
    <source>
        <dbReference type="Proteomes" id="UP000053097"/>
    </source>
</evidence>
<organism evidence="1 2">
    <name type="scientific">Ooceraea biroi</name>
    <name type="common">Clonal raider ant</name>
    <name type="synonym">Cerapachys biroi</name>
    <dbReference type="NCBI Taxonomy" id="2015173"/>
    <lineage>
        <taxon>Eukaryota</taxon>
        <taxon>Metazoa</taxon>
        <taxon>Ecdysozoa</taxon>
        <taxon>Arthropoda</taxon>
        <taxon>Hexapoda</taxon>
        <taxon>Insecta</taxon>
        <taxon>Pterygota</taxon>
        <taxon>Neoptera</taxon>
        <taxon>Endopterygota</taxon>
        <taxon>Hymenoptera</taxon>
        <taxon>Apocrita</taxon>
        <taxon>Aculeata</taxon>
        <taxon>Formicoidea</taxon>
        <taxon>Formicidae</taxon>
        <taxon>Dorylinae</taxon>
        <taxon>Ooceraea</taxon>
    </lineage>
</organism>
<proteinExistence type="predicted"/>
<evidence type="ECO:0000313" key="1">
    <source>
        <dbReference type="EMBL" id="EZA57788.1"/>
    </source>
</evidence>
<reference evidence="1 2" key="1">
    <citation type="journal article" date="2014" name="Curr. Biol.">
        <title>The genome of the clonal raider ant Cerapachys biroi.</title>
        <authorList>
            <person name="Oxley P.R."/>
            <person name="Ji L."/>
            <person name="Fetter-Pruneda I."/>
            <person name="McKenzie S.K."/>
            <person name="Li C."/>
            <person name="Hu H."/>
            <person name="Zhang G."/>
            <person name="Kronauer D.J."/>
        </authorList>
    </citation>
    <scope>NUCLEOTIDE SEQUENCE [LARGE SCALE GENOMIC DNA]</scope>
</reference>
<dbReference type="AlphaFoldDB" id="A0A026WP97"/>
<dbReference type="Proteomes" id="UP000053097">
    <property type="component" value="Unassembled WGS sequence"/>
</dbReference>
<keyword evidence="2" id="KW-1185">Reference proteome</keyword>
<accession>A0A026WP97</accession>
<protein>
    <submittedName>
        <fullName evidence="1">Uncharacterized protein</fullName>
    </submittedName>
</protein>
<name>A0A026WP97_OOCBI</name>
<sequence length="68" mass="7841">MNDYVRYDLAAFAGYKVARISSNSSRSDVFLSSHAAVEFSRLTRLRICEQRAKTFKCKFFILTTVHCI</sequence>
<dbReference type="EMBL" id="KK107139">
    <property type="protein sequence ID" value="EZA57788.1"/>
    <property type="molecule type" value="Genomic_DNA"/>
</dbReference>
<gene>
    <name evidence="1" type="ORF">X777_00890</name>
</gene>